<proteinExistence type="predicted"/>
<dbReference type="PATRIC" id="fig|29536.5.peg.2048"/>
<accession>A0A199XPV9</accession>
<keyword evidence="3" id="KW-1185">Reference proteome</keyword>
<gene>
    <name evidence="2" type="ORF">FLB_19580</name>
</gene>
<evidence type="ECO:0000313" key="3">
    <source>
        <dbReference type="Proteomes" id="UP000093807"/>
    </source>
</evidence>
<dbReference type="EMBL" id="JMTM01000053">
    <property type="protein sequence ID" value="OAZ03680.1"/>
    <property type="molecule type" value="Genomic_DNA"/>
</dbReference>
<feature type="transmembrane region" description="Helical" evidence="1">
    <location>
        <begin position="12"/>
        <end position="29"/>
    </location>
</feature>
<evidence type="ECO:0000256" key="1">
    <source>
        <dbReference type="SAM" id="Phobius"/>
    </source>
</evidence>
<name>A0A199XPV9_9FLAO</name>
<dbReference type="Proteomes" id="UP000093807">
    <property type="component" value="Unassembled WGS sequence"/>
</dbReference>
<keyword evidence="1" id="KW-0472">Membrane</keyword>
<comment type="caution">
    <text evidence="2">The sequence shown here is derived from an EMBL/GenBank/DDBJ whole genome shotgun (WGS) entry which is preliminary data.</text>
</comment>
<dbReference type="AlphaFoldDB" id="A0A199XPV9"/>
<keyword evidence="1" id="KW-0812">Transmembrane</keyword>
<reference evidence="2 3" key="1">
    <citation type="submission" date="2016-06" db="EMBL/GenBank/DDBJ databases">
        <title>Draft genome sequence of Flavobacterium succinicans strain DD5b.</title>
        <authorList>
            <person name="Poehlein A."/>
            <person name="Daniel R."/>
            <person name="Simeonova D.D."/>
        </authorList>
    </citation>
    <scope>NUCLEOTIDE SEQUENCE [LARGE SCALE GENOMIC DNA]</scope>
    <source>
        <strain evidence="2 3">DD5b</strain>
    </source>
</reference>
<sequence>MSWVKIITIFQFFKSTILLNCAVCLLPLLFGGTDFFNSCFLSIGFFCSLLFKEINRKNEYLFYYNNQISKPVLFLFSWMMTFVLLVLLNLVYHFIRKI</sequence>
<organism evidence="2 3">
    <name type="scientific">Flavobacterium succinicans</name>
    <dbReference type="NCBI Taxonomy" id="29536"/>
    <lineage>
        <taxon>Bacteria</taxon>
        <taxon>Pseudomonadati</taxon>
        <taxon>Bacteroidota</taxon>
        <taxon>Flavobacteriia</taxon>
        <taxon>Flavobacteriales</taxon>
        <taxon>Flavobacteriaceae</taxon>
        <taxon>Flavobacterium</taxon>
    </lineage>
</organism>
<evidence type="ECO:0000313" key="2">
    <source>
        <dbReference type="EMBL" id="OAZ03680.1"/>
    </source>
</evidence>
<feature type="transmembrane region" description="Helical" evidence="1">
    <location>
        <begin position="35"/>
        <end position="51"/>
    </location>
</feature>
<protein>
    <submittedName>
        <fullName evidence="2">Uncharacterized protein</fullName>
    </submittedName>
</protein>
<feature type="transmembrane region" description="Helical" evidence="1">
    <location>
        <begin position="72"/>
        <end position="95"/>
    </location>
</feature>
<keyword evidence="1" id="KW-1133">Transmembrane helix</keyword>